<keyword evidence="10" id="KW-1185">Reference proteome</keyword>
<evidence type="ECO:0000256" key="2">
    <source>
        <dbReference type="ARBA" id="ARBA00022475"/>
    </source>
</evidence>
<dbReference type="InterPro" id="IPR000326">
    <property type="entry name" value="PAP2/HPO"/>
</dbReference>
<name>A0A853ES88_9MICO</name>
<dbReference type="SMART" id="SM00014">
    <property type="entry name" value="acidPPc"/>
    <property type="match status" value="1"/>
</dbReference>
<keyword evidence="2" id="KW-1003">Cell membrane</keyword>
<dbReference type="Gene3D" id="1.20.144.10">
    <property type="entry name" value="Phosphatidic acid phosphatase type 2/haloperoxidase"/>
    <property type="match status" value="1"/>
</dbReference>
<comment type="caution">
    <text evidence="9">The sequence shown here is derived from an EMBL/GenBank/DDBJ whole genome shotgun (WGS) entry which is preliminary data.</text>
</comment>
<dbReference type="InterPro" id="IPR036938">
    <property type="entry name" value="PAP2/HPO_sf"/>
</dbReference>
<evidence type="ECO:0000256" key="7">
    <source>
        <dbReference type="SAM" id="Phobius"/>
    </source>
</evidence>
<keyword evidence="6 7" id="KW-0472">Membrane</keyword>
<feature type="transmembrane region" description="Helical" evidence="7">
    <location>
        <begin position="61"/>
        <end position="84"/>
    </location>
</feature>
<dbReference type="CDD" id="cd01610">
    <property type="entry name" value="PAP2_like"/>
    <property type="match status" value="1"/>
</dbReference>
<organism evidence="9 10">
    <name type="scientific">Sanguibacter inulinus</name>
    <dbReference type="NCBI Taxonomy" id="60922"/>
    <lineage>
        <taxon>Bacteria</taxon>
        <taxon>Bacillati</taxon>
        <taxon>Actinomycetota</taxon>
        <taxon>Actinomycetes</taxon>
        <taxon>Micrococcales</taxon>
        <taxon>Sanguibacteraceae</taxon>
        <taxon>Sanguibacter</taxon>
    </lineage>
</organism>
<sequence>MTSTPASAPPARPSAAHRTPAVMTWIGGVLAVLALASVPFRDPLFRGLAGAAEGSPLEPAVMLTAKYGLLVLVALVGVVGLRALVQDRPALWTLVTAGIGVVTAYALSEGIKLLVEEDRPCSVHDLATVLACPGQGDWSWPSNHATLAGAAATAVVLTVPRLLVVAGPVALLVASARVAAGVHYAHDVLAGLALGSLVVVLAVVLGRGVRGRLARSTTTDPH</sequence>
<dbReference type="PANTHER" id="PTHR14969">
    <property type="entry name" value="SPHINGOSINE-1-PHOSPHATE PHOSPHOHYDROLASE"/>
    <property type="match status" value="1"/>
</dbReference>
<dbReference type="GO" id="GO:0005886">
    <property type="term" value="C:plasma membrane"/>
    <property type="evidence" value="ECO:0007669"/>
    <property type="project" value="UniProtKB-SubCell"/>
</dbReference>
<keyword evidence="5 7" id="KW-1133">Transmembrane helix</keyword>
<feature type="domain" description="Phosphatidic acid phosphatase type 2/haloperoxidase" evidence="8">
    <location>
        <begin position="94"/>
        <end position="203"/>
    </location>
</feature>
<dbReference type="PANTHER" id="PTHR14969:SF62">
    <property type="entry name" value="DECAPRENYLPHOSPHORYL-5-PHOSPHORIBOSE PHOSPHATASE RV3807C-RELATED"/>
    <property type="match status" value="1"/>
</dbReference>
<evidence type="ECO:0000256" key="4">
    <source>
        <dbReference type="ARBA" id="ARBA00022801"/>
    </source>
</evidence>
<dbReference type="AlphaFoldDB" id="A0A853ES88"/>
<feature type="transmembrane region" description="Helical" evidence="7">
    <location>
        <begin position="20"/>
        <end position="40"/>
    </location>
</feature>
<evidence type="ECO:0000313" key="9">
    <source>
        <dbReference type="EMBL" id="NYS93486.1"/>
    </source>
</evidence>
<protein>
    <submittedName>
        <fullName evidence="9">Phosphatase PAP2 family protein</fullName>
    </submittedName>
</protein>
<evidence type="ECO:0000256" key="3">
    <source>
        <dbReference type="ARBA" id="ARBA00022692"/>
    </source>
</evidence>
<dbReference type="EMBL" id="JACBYE010000015">
    <property type="protein sequence ID" value="NYS93486.1"/>
    <property type="molecule type" value="Genomic_DNA"/>
</dbReference>
<keyword evidence="3 7" id="KW-0812">Transmembrane</keyword>
<keyword evidence="4" id="KW-0378">Hydrolase</keyword>
<evidence type="ECO:0000259" key="8">
    <source>
        <dbReference type="SMART" id="SM00014"/>
    </source>
</evidence>
<reference evidence="9 10" key="1">
    <citation type="submission" date="2020-07" db="EMBL/GenBank/DDBJ databases">
        <title>MOT database genomes.</title>
        <authorList>
            <person name="Joseph S."/>
            <person name="Aduse-Opoku J."/>
            <person name="Hashim A."/>
            <person name="Wade W."/>
            <person name="Curtis M."/>
        </authorList>
    </citation>
    <scope>NUCLEOTIDE SEQUENCE [LARGE SCALE GENOMIC DNA]</scope>
    <source>
        <strain evidence="9 10">DSM 100099</strain>
    </source>
</reference>
<evidence type="ECO:0000313" key="10">
    <source>
        <dbReference type="Proteomes" id="UP000561011"/>
    </source>
</evidence>
<proteinExistence type="predicted"/>
<dbReference type="RefSeq" id="WP_179913137.1">
    <property type="nucleotide sequence ID" value="NZ_JACBYE010000015.1"/>
</dbReference>
<dbReference type="Pfam" id="PF01569">
    <property type="entry name" value="PAP2"/>
    <property type="match status" value="1"/>
</dbReference>
<evidence type="ECO:0000256" key="5">
    <source>
        <dbReference type="ARBA" id="ARBA00022989"/>
    </source>
</evidence>
<feature type="transmembrane region" description="Helical" evidence="7">
    <location>
        <begin position="90"/>
        <end position="107"/>
    </location>
</feature>
<feature type="transmembrane region" description="Helical" evidence="7">
    <location>
        <begin position="162"/>
        <end position="182"/>
    </location>
</feature>
<evidence type="ECO:0000256" key="6">
    <source>
        <dbReference type="ARBA" id="ARBA00023136"/>
    </source>
</evidence>
<feature type="transmembrane region" description="Helical" evidence="7">
    <location>
        <begin position="188"/>
        <end position="206"/>
    </location>
</feature>
<dbReference type="Proteomes" id="UP000561011">
    <property type="component" value="Unassembled WGS sequence"/>
</dbReference>
<dbReference type="SUPFAM" id="SSF48317">
    <property type="entry name" value="Acid phosphatase/Vanadium-dependent haloperoxidase"/>
    <property type="match status" value="1"/>
</dbReference>
<dbReference type="GO" id="GO:0016787">
    <property type="term" value="F:hydrolase activity"/>
    <property type="evidence" value="ECO:0007669"/>
    <property type="project" value="UniProtKB-KW"/>
</dbReference>
<evidence type="ECO:0000256" key="1">
    <source>
        <dbReference type="ARBA" id="ARBA00004651"/>
    </source>
</evidence>
<comment type="subcellular location">
    <subcellularLocation>
        <location evidence="1">Cell membrane</location>
        <topology evidence="1">Multi-pass membrane protein</topology>
    </subcellularLocation>
</comment>
<accession>A0A853ES88</accession>
<gene>
    <name evidence="9" type="ORF">HZZ10_08100</name>
</gene>